<keyword evidence="5" id="KW-0472">Membrane</keyword>
<evidence type="ECO:0000256" key="4">
    <source>
        <dbReference type="SAM" id="Coils"/>
    </source>
</evidence>
<dbReference type="FunFam" id="3.30.70.270:FF:000001">
    <property type="entry name" value="Diguanylate cyclase domain protein"/>
    <property type="match status" value="1"/>
</dbReference>
<dbReference type="KEGG" id="lal:AT746_05620"/>
<dbReference type="Gene3D" id="3.40.190.10">
    <property type="entry name" value="Periplasmic binding protein-like II"/>
    <property type="match status" value="2"/>
</dbReference>
<dbReference type="RefSeq" id="WP_062477632.1">
    <property type="nucleotide sequence ID" value="NZ_CP013650.1"/>
</dbReference>
<protein>
    <recommendedName>
        <fullName evidence="2">diguanylate cyclase</fullName>
        <ecNumber evidence="2">2.7.7.65</ecNumber>
    </recommendedName>
</protein>
<evidence type="ECO:0000313" key="8">
    <source>
        <dbReference type="Proteomes" id="UP000068447"/>
    </source>
</evidence>
<dbReference type="InterPro" id="IPR043128">
    <property type="entry name" value="Rev_trsase/Diguanyl_cyclase"/>
</dbReference>
<organism evidence="7 8">
    <name type="scientific">Lacimicrobium alkaliphilum</name>
    <dbReference type="NCBI Taxonomy" id="1526571"/>
    <lineage>
        <taxon>Bacteria</taxon>
        <taxon>Pseudomonadati</taxon>
        <taxon>Pseudomonadota</taxon>
        <taxon>Gammaproteobacteria</taxon>
        <taxon>Alteromonadales</taxon>
        <taxon>Alteromonadaceae</taxon>
        <taxon>Lacimicrobium</taxon>
    </lineage>
</organism>
<dbReference type="SMART" id="SM00062">
    <property type="entry name" value="PBPb"/>
    <property type="match status" value="1"/>
</dbReference>
<dbReference type="PANTHER" id="PTHR45138">
    <property type="entry name" value="REGULATORY COMPONENTS OF SENSORY TRANSDUCTION SYSTEM"/>
    <property type="match status" value="1"/>
</dbReference>
<dbReference type="EC" id="2.7.7.65" evidence="2"/>
<dbReference type="STRING" id="1526571.AT746_05620"/>
<name>A0A0U2RKK6_9ALTE</name>
<evidence type="ECO:0000313" key="7">
    <source>
        <dbReference type="EMBL" id="ALS97802.1"/>
    </source>
</evidence>
<dbReference type="NCBIfam" id="TIGR00254">
    <property type="entry name" value="GGDEF"/>
    <property type="match status" value="1"/>
</dbReference>
<keyword evidence="8" id="KW-1185">Reference proteome</keyword>
<comment type="cofactor">
    <cofactor evidence="1">
        <name>Mg(2+)</name>
        <dbReference type="ChEBI" id="CHEBI:18420"/>
    </cofactor>
</comment>
<proteinExistence type="predicted"/>
<evidence type="ECO:0000256" key="3">
    <source>
        <dbReference type="ARBA" id="ARBA00034247"/>
    </source>
</evidence>
<keyword evidence="5" id="KW-1133">Transmembrane helix</keyword>
<keyword evidence="5" id="KW-0812">Transmembrane</keyword>
<gene>
    <name evidence="7" type="ORF">AT746_05620</name>
</gene>
<dbReference type="SUPFAM" id="SSF55073">
    <property type="entry name" value="Nucleotide cyclase"/>
    <property type="match status" value="1"/>
</dbReference>
<feature type="transmembrane region" description="Helical" evidence="5">
    <location>
        <begin position="260"/>
        <end position="282"/>
    </location>
</feature>
<keyword evidence="4" id="KW-0175">Coiled coil</keyword>
<evidence type="ECO:0000256" key="2">
    <source>
        <dbReference type="ARBA" id="ARBA00012528"/>
    </source>
</evidence>
<evidence type="ECO:0000259" key="6">
    <source>
        <dbReference type="PROSITE" id="PS50887"/>
    </source>
</evidence>
<dbReference type="PANTHER" id="PTHR45138:SF9">
    <property type="entry name" value="DIGUANYLATE CYCLASE DGCM-RELATED"/>
    <property type="match status" value="1"/>
</dbReference>
<dbReference type="GO" id="GO:0005886">
    <property type="term" value="C:plasma membrane"/>
    <property type="evidence" value="ECO:0007669"/>
    <property type="project" value="TreeGrafter"/>
</dbReference>
<dbReference type="EMBL" id="CP013650">
    <property type="protein sequence ID" value="ALS97802.1"/>
    <property type="molecule type" value="Genomic_DNA"/>
</dbReference>
<dbReference type="InterPro" id="IPR029787">
    <property type="entry name" value="Nucleotide_cyclase"/>
</dbReference>
<dbReference type="Gene3D" id="3.30.70.270">
    <property type="match status" value="1"/>
</dbReference>
<dbReference type="GO" id="GO:1902201">
    <property type="term" value="P:negative regulation of bacterial-type flagellum-dependent cell motility"/>
    <property type="evidence" value="ECO:0007669"/>
    <property type="project" value="TreeGrafter"/>
</dbReference>
<feature type="domain" description="GGDEF" evidence="6">
    <location>
        <begin position="343"/>
        <end position="472"/>
    </location>
</feature>
<dbReference type="CDD" id="cd13708">
    <property type="entry name" value="PBP2_BvgS_like_1"/>
    <property type="match status" value="1"/>
</dbReference>
<dbReference type="InterPro" id="IPR000160">
    <property type="entry name" value="GGDEF_dom"/>
</dbReference>
<feature type="coiled-coil region" evidence="4">
    <location>
        <begin position="282"/>
        <end position="316"/>
    </location>
</feature>
<dbReference type="SUPFAM" id="SSF53850">
    <property type="entry name" value="Periplasmic binding protein-like II"/>
    <property type="match status" value="1"/>
</dbReference>
<dbReference type="InterPro" id="IPR001638">
    <property type="entry name" value="Solute-binding_3/MltF_N"/>
</dbReference>
<dbReference type="PROSITE" id="PS50887">
    <property type="entry name" value="GGDEF"/>
    <property type="match status" value="1"/>
</dbReference>
<accession>A0A0U2RKK6</accession>
<dbReference type="Pfam" id="PF00497">
    <property type="entry name" value="SBP_bac_3"/>
    <property type="match status" value="1"/>
</dbReference>
<dbReference type="GO" id="GO:0043709">
    <property type="term" value="P:cell adhesion involved in single-species biofilm formation"/>
    <property type="evidence" value="ECO:0007669"/>
    <property type="project" value="TreeGrafter"/>
</dbReference>
<dbReference type="InterPro" id="IPR050469">
    <property type="entry name" value="Diguanylate_Cyclase"/>
</dbReference>
<evidence type="ECO:0000256" key="1">
    <source>
        <dbReference type="ARBA" id="ARBA00001946"/>
    </source>
</evidence>
<dbReference type="SMART" id="SM00267">
    <property type="entry name" value="GGDEF"/>
    <property type="match status" value="1"/>
</dbReference>
<evidence type="ECO:0000256" key="5">
    <source>
        <dbReference type="SAM" id="Phobius"/>
    </source>
</evidence>
<dbReference type="Pfam" id="PF00990">
    <property type="entry name" value="GGDEF"/>
    <property type="match status" value="1"/>
</dbReference>
<reference evidence="7 8" key="1">
    <citation type="submission" date="2015-12" db="EMBL/GenBank/DDBJ databases">
        <title>Complete genome of Lacimicrobium alkaliphilum KCTC 32984.</title>
        <authorList>
            <person name="Kim S.-G."/>
            <person name="Lee Y.-J."/>
        </authorList>
    </citation>
    <scope>NUCLEOTIDE SEQUENCE [LARGE SCALE GENOMIC DNA]</scope>
    <source>
        <strain evidence="7 8">YelD216</strain>
    </source>
</reference>
<dbReference type="AlphaFoldDB" id="A0A0U2RKK6"/>
<sequence length="474" mass="54277">MRLCFFAGLLSCTQQSLAQSQKDTVIATDWPVLTYCIDPDWLPYEAIEKGQHIGMSSGYLQRLKQRTGLEFRLRPTNSWSETLQLLREGSCDLTPMLNQSENRQDFLVFSDVYLYAPNVLVSSREEPFLQGLEHIGERRLAIPKDYRLLEYVQRHFPALDVLEVESEKDGLMAVADGRAEVFVGSLYSVNAYVQQQALLELKINGWAWPQDELRMAVIPKHANLLPVINDALLSLPEADHLAIQQQWNNVRVIESYNYTLTWRVALITLVIILILVAWNLMIRRYSLKLETKSNQLEALKAELQDSNLELEFLSNHDPLTKLYNRHFFNTRMQPDNRNTNENQHCSLILIDIDHFKEINDEYGHSAGDKVLQTLSAVLKQCVREQDIVARWGGEEFVIMSQQDCPEDAQVLASRIAERIRSTSFSVAKAVTCSFGIACLKQQESMISCFERADIALYQAKAKGRDCICISEEHT</sequence>
<dbReference type="Proteomes" id="UP000068447">
    <property type="component" value="Chromosome"/>
</dbReference>
<comment type="catalytic activity">
    <reaction evidence="3">
        <text>2 GTP = 3',3'-c-di-GMP + 2 diphosphate</text>
        <dbReference type="Rhea" id="RHEA:24898"/>
        <dbReference type="ChEBI" id="CHEBI:33019"/>
        <dbReference type="ChEBI" id="CHEBI:37565"/>
        <dbReference type="ChEBI" id="CHEBI:58805"/>
        <dbReference type="EC" id="2.7.7.65"/>
    </reaction>
</comment>
<dbReference type="GO" id="GO:0052621">
    <property type="term" value="F:diguanylate cyclase activity"/>
    <property type="evidence" value="ECO:0007669"/>
    <property type="project" value="UniProtKB-EC"/>
</dbReference>
<dbReference type="CDD" id="cd01949">
    <property type="entry name" value="GGDEF"/>
    <property type="match status" value="1"/>
</dbReference>